<dbReference type="Pfam" id="PF19305">
    <property type="entry name" value="MmgE_PrpD_C"/>
    <property type="match status" value="1"/>
</dbReference>
<dbReference type="GeneID" id="92094086"/>
<dbReference type="Gene3D" id="3.30.1330.120">
    <property type="entry name" value="2-methylcitrate dehydratase PrpD"/>
    <property type="match status" value="1"/>
</dbReference>
<evidence type="ECO:0000313" key="3">
    <source>
        <dbReference type="Proteomes" id="UP001480595"/>
    </source>
</evidence>
<protein>
    <submittedName>
        <fullName evidence="2">2-methylcitrate dehydratase</fullName>
    </submittedName>
</protein>
<dbReference type="InterPro" id="IPR045337">
    <property type="entry name" value="MmgE_PrpD_C"/>
</dbReference>
<dbReference type="PANTHER" id="PTHR16943">
    <property type="entry name" value="2-METHYLCITRATE DEHYDRATASE-RELATED"/>
    <property type="match status" value="1"/>
</dbReference>
<comment type="caution">
    <text evidence="2">The sequence shown here is derived from an EMBL/GenBank/DDBJ whole genome shotgun (WGS) entry which is preliminary data.</text>
</comment>
<proteinExistence type="predicted"/>
<gene>
    <name evidence="2" type="ORF">PG994_009614</name>
</gene>
<accession>A0ABR1U760</accession>
<reference evidence="2 3" key="1">
    <citation type="submission" date="2023-01" db="EMBL/GenBank/DDBJ databases">
        <title>Analysis of 21 Apiospora genomes using comparative genomics revels a genus with tremendous synthesis potential of carbohydrate active enzymes and secondary metabolites.</title>
        <authorList>
            <person name="Sorensen T."/>
        </authorList>
    </citation>
    <scope>NUCLEOTIDE SEQUENCE [LARGE SCALE GENOMIC DNA]</scope>
    <source>
        <strain evidence="2 3">CBS 135458</strain>
    </source>
</reference>
<dbReference type="PANTHER" id="PTHR16943:SF15">
    <property type="entry name" value="DEHYDRATASE (PRPD), PUTATIVE-RELATED"/>
    <property type="match status" value="1"/>
</dbReference>
<evidence type="ECO:0000313" key="2">
    <source>
        <dbReference type="EMBL" id="KAK8054547.1"/>
    </source>
</evidence>
<name>A0ABR1U760_9PEZI</name>
<dbReference type="InterPro" id="IPR036148">
    <property type="entry name" value="MmgE/PrpD_sf"/>
</dbReference>
<dbReference type="RefSeq" id="XP_066713193.1">
    <property type="nucleotide sequence ID" value="XM_066861023.1"/>
</dbReference>
<organism evidence="2 3">
    <name type="scientific">Apiospora phragmitis</name>
    <dbReference type="NCBI Taxonomy" id="2905665"/>
    <lineage>
        <taxon>Eukaryota</taxon>
        <taxon>Fungi</taxon>
        <taxon>Dikarya</taxon>
        <taxon>Ascomycota</taxon>
        <taxon>Pezizomycotina</taxon>
        <taxon>Sordariomycetes</taxon>
        <taxon>Xylariomycetidae</taxon>
        <taxon>Amphisphaeriales</taxon>
        <taxon>Apiosporaceae</taxon>
        <taxon>Apiospora</taxon>
    </lineage>
</organism>
<dbReference type="SUPFAM" id="SSF103378">
    <property type="entry name" value="2-methylcitrate dehydratase PrpD"/>
    <property type="match status" value="1"/>
</dbReference>
<dbReference type="InterPro" id="IPR005656">
    <property type="entry name" value="MmgE_PrpD"/>
</dbReference>
<evidence type="ECO:0000259" key="1">
    <source>
        <dbReference type="Pfam" id="PF19305"/>
    </source>
</evidence>
<feature type="domain" description="MmgE/PrpD C-terminal" evidence="1">
    <location>
        <begin position="49"/>
        <end position="217"/>
    </location>
</feature>
<sequence length="238" mass="27302">MSIPQPDDNSERPYDEIIDLIVDYVYDYEVVEFSQEQGMHRPRETLMVASTAMRASQELQARHLDPTRDIQSIRVRVQEAAMIIINKRGPLNNPADRDHCLRYMLAVVLLKDGVEVETEGYQDDSPWATDERVEALRPLISMEEDVQMTRDYHNPDIRSVGSAIDIILKDGSTISAWQDFPLSHPARGNETAPLVRQKAIRNLGLMFSEEEVGRIMETFDQPDFEAMPTSNFRDSFTK</sequence>
<dbReference type="Proteomes" id="UP001480595">
    <property type="component" value="Unassembled WGS sequence"/>
</dbReference>
<dbReference type="InterPro" id="IPR042188">
    <property type="entry name" value="MmgE/PrpD_sf_2"/>
</dbReference>
<dbReference type="EMBL" id="JAQQWL010000010">
    <property type="protein sequence ID" value="KAK8054547.1"/>
    <property type="molecule type" value="Genomic_DNA"/>
</dbReference>
<keyword evidence="3" id="KW-1185">Reference proteome</keyword>